<dbReference type="SMART" id="SM00131">
    <property type="entry name" value="KU"/>
    <property type="match status" value="1"/>
</dbReference>
<accession>A0A9P0AUP3</accession>
<feature type="chain" id="PRO_5040217060" description="BPTI/Kunitz inhibitor domain-containing protein" evidence="4">
    <location>
        <begin position="23"/>
        <end position="91"/>
    </location>
</feature>
<dbReference type="InterPro" id="IPR002223">
    <property type="entry name" value="Kunitz_BPTI"/>
</dbReference>
<protein>
    <recommendedName>
        <fullName evidence="5">BPTI/Kunitz inhibitor domain-containing protein</fullName>
    </recommendedName>
</protein>
<keyword evidence="1" id="KW-0646">Protease inhibitor</keyword>
<dbReference type="PROSITE" id="PS50279">
    <property type="entry name" value="BPTI_KUNITZ_2"/>
    <property type="match status" value="1"/>
</dbReference>
<evidence type="ECO:0000259" key="5">
    <source>
        <dbReference type="PROSITE" id="PS50279"/>
    </source>
</evidence>
<evidence type="ECO:0000256" key="4">
    <source>
        <dbReference type="SAM" id="SignalP"/>
    </source>
</evidence>
<keyword evidence="3" id="KW-1015">Disulfide bond</keyword>
<dbReference type="InterPro" id="IPR036880">
    <property type="entry name" value="Kunitz_BPTI_sf"/>
</dbReference>
<evidence type="ECO:0000313" key="6">
    <source>
        <dbReference type="EMBL" id="CAH0548167.1"/>
    </source>
</evidence>
<dbReference type="AlphaFoldDB" id="A0A9P0AUP3"/>
<dbReference type="SUPFAM" id="SSF57362">
    <property type="entry name" value="BPTI-like"/>
    <property type="match status" value="1"/>
</dbReference>
<keyword evidence="2" id="KW-0722">Serine protease inhibitor</keyword>
<organism evidence="6 7">
    <name type="scientific">Brassicogethes aeneus</name>
    <name type="common">Rape pollen beetle</name>
    <name type="synonym">Meligethes aeneus</name>
    <dbReference type="NCBI Taxonomy" id="1431903"/>
    <lineage>
        <taxon>Eukaryota</taxon>
        <taxon>Metazoa</taxon>
        <taxon>Ecdysozoa</taxon>
        <taxon>Arthropoda</taxon>
        <taxon>Hexapoda</taxon>
        <taxon>Insecta</taxon>
        <taxon>Pterygota</taxon>
        <taxon>Neoptera</taxon>
        <taxon>Endopterygota</taxon>
        <taxon>Coleoptera</taxon>
        <taxon>Polyphaga</taxon>
        <taxon>Cucujiformia</taxon>
        <taxon>Nitidulidae</taxon>
        <taxon>Meligethinae</taxon>
        <taxon>Brassicogethes</taxon>
    </lineage>
</organism>
<dbReference type="PANTHER" id="PTHR10083:SF374">
    <property type="entry name" value="BPTI_KUNITZ INHIBITOR DOMAIN-CONTAINING PROTEIN"/>
    <property type="match status" value="1"/>
</dbReference>
<dbReference type="Gene3D" id="4.10.410.10">
    <property type="entry name" value="Pancreatic trypsin inhibitor Kunitz domain"/>
    <property type="match status" value="1"/>
</dbReference>
<reference evidence="6" key="1">
    <citation type="submission" date="2021-12" db="EMBL/GenBank/DDBJ databases">
        <authorList>
            <person name="King R."/>
        </authorList>
    </citation>
    <scope>NUCLEOTIDE SEQUENCE</scope>
</reference>
<feature type="domain" description="BPTI/Kunitz inhibitor" evidence="5">
    <location>
        <begin position="34"/>
        <end position="86"/>
    </location>
</feature>
<proteinExistence type="predicted"/>
<evidence type="ECO:0000256" key="2">
    <source>
        <dbReference type="ARBA" id="ARBA00022900"/>
    </source>
</evidence>
<gene>
    <name evidence="6" type="ORF">MELIAE_LOCUS1990</name>
</gene>
<dbReference type="GO" id="GO:0005615">
    <property type="term" value="C:extracellular space"/>
    <property type="evidence" value="ECO:0007669"/>
    <property type="project" value="TreeGrafter"/>
</dbReference>
<sequence length="91" mass="9974">MFKHLLVLTIVLVSFQVFGASAAPNESPFQKEDCLKSFESGPVSCYGSVPIFTWDNGKRECVSALYGGCRGTNNNFKTLEDCQKITAICKS</sequence>
<feature type="signal peptide" evidence="4">
    <location>
        <begin position="1"/>
        <end position="22"/>
    </location>
</feature>
<dbReference type="OrthoDB" id="6775666at2759"/>
<name>A0A9P0AUP3_BRAAE</name>
<evidence type="ECO:0000256" key="1">
    <source>
        <dbReference type="ARBA" id="ARBA00022690"/>
    </source>
</evidence>
<dbReference type="InterPro" id="IPR050098">
    <property type="entry name" value="TFPI/VKTCI-like"/>
</dbReference>
<dbReference type="GO" id="GO:0004867">
    <property type="term" value="F:serine-type endopeptidase inhibitor activity"/>
    <property type="evidence" value="ECO:0007669"/>
    <property type="project" value="UniProtKB-KW"/>
</dbReference>
<keyword evidence="4" id="KW-0732">Signal</keyword>
<dbReference type="Proteomes" id="UP001154078">
    <property type="component" value="Chromosome 1"/>
</dbReference>
<evidence type="ECO:0000256" key="3">
    <source>
        <dbReference type="ARBA" id="ARBA00023157"/>
    </source>
</evidence>
<keyword evidence="7" id="KW-1185">Reference proteome</keyword>
<dbReference type="CDD" id="cd00109">
    <property type="entry name" value="Kunitz-type"/>
    <property type="match status" value="1"/>
</dbReference>
<dbReference type="EMBL" id="OV121132">
    <property type="protein sequence ID" value="CAH0548167.1"/>
    <property type="molecule type" value="Genomic_DNA"/>
</dbReference>
<evidence type="ECO:0000313" key="7">
    <source>
        <dbReference type="Proteomes" id="UP001154078"/>
    </source>
</evidence>
<dbReference type="PANTHER" id="PTHR10083">
    <property type="entry name" value="KUNITZ-TYPE PROTEASE INHIBITOR-RELATED"/>
    <property type="match status" value="1"/>
</dbReference>
<dbReference type="Pfam" id="PF00014">
    <property type="entry name" value="Kunitz_BPTI"/>
    <property type="match status" value="1"/>
</dbReference>